<organism evidence="2 3">
    <name type="scientific">Aureobasidium namibiae CBS 147.97</name>
    <dbReference type="NCBI Taxonomy" id="1043004"/>
    <lineage>
        <taxon>Eukaryota</taxon>
        <taxon>Fungi</taxon>
        <taxon>Dikarya</taxon>
        <taxon>Ascomycota</taxon>
        <taxon>Pezizomycotina</taxon>
        <taxon>Dothideomycetes</taxon>
        <taxon>Dothideomycetidae</taxon>
        <taxon>Dothideales</taxon>
        <taxon>Saccotheciaceae</taxon>
        <taxon>Aureobasidium</taxon>
    </lineage>
</organism>
<gene>
    <name evidence="2" type="ORF">M436DRAFT_50018</name>
</gene>
<accession>A0A074WER2</accession>
<dbReference type="RefSeq" id="XP_013425777.1">
    <property type="nucleotide sequence ID" value="XM_013570323.1"/>
</dbReference>
<keyword evidence="3" id="KW-1185">Reference proteome</keyword>
<dbReference type="OrthoDB" id="10519887at2759"/>
<evidence type="ECO:0000313" key="2">
    <source>
        <dbReference type="EMBL" id="KEQ71570.1"/>
    </source>
</evidence>
<dbReference type="GeneID" id="25411181"/>
<dbReference type="AlphaFoldDB" id="A0A074WER2"/>
<sequence length="56" mass="6018">MSLWQSVAGVRRWATPAGSVYKSDCLTQTDESTDGGDENREGGAGKGRVAVGWYRP</sequence>
<proteinExistence type="predicted"/>
<reference evidence="2 3" key="1">
    <citation type="journal article" date="2014" name="BMC Genomics">
        <title>Genome sequencing of four Aureobasidium pullulans varieties: biotechnological potential, stress tolerance, and description of new species.</title>
        <authorList>
            <person name="Gostin Ar C."/>
            <person name="Ohm R.A."/>
            <person name="Kogej T."/>
            <person name="Sonjak S."/>
            <person name="Turk M."/>
            <person name="Zajc J."/>
            <person name="Zalar P."/>
            <person name="Grube M."/>
            <person name="Sun H."/>
            <person name="Han J."/>
            <person name="Sharma A."/>
            <person name="Chiniquy J."/>
            <person name="Ngan C.Y."/>
            <person name="Lipzen A."/>
            <person name="Barry K."/>
            <person name="Grigoriev I.V."/>
            <person name="Gunde-Cimerman N."/>
        </authorList>
    </citation>
    <scope>NUCLEOTIDE SEQUENCE [LARGE SCALE GENOMIC DNA]</scope>
    <source>
        <strain evidence="2 3">CBS 147.97</strain>
    </source>
</reference>
<evidence type="ECO:0000256" key="1">
    <source>
        <dbReference type="SAM" id="MobiDB-lite"/>
    </source>
</evidence>
<dbReference type="EMBL" id="KL584713">
    <property type="protein sequence ID" value="KEQ71570.1"/>
    <property type="molecule type" value="Genomic_DNA"/>
</dbReference>
<name>A0A074WER2_9PEZI</name>
<feature type="region of interest" description="Disordered" evidence="1">
    <location>
        <begin position="25"/>
        <end position="56"/>
    </location>
</feature>
<protein>
    <submittedName>
        <fullName evidence="2">Uncharacterized protein</fullName>
    </submittedName>
</protein>
<dbReference type="HOGENOM" id="CLU_3013826_0_0_1"/>
<dbReference type="Proteomes" id="UP000027730">
    <property type="component" value="Unassembled WGS sequence"/>
</dbReference>
<evidence type="ECO:0000313" key="3">
    <source>
        <dbReference type="Proteomes" id="UP000027730"/>
    </source>
</evidence>